<sequence>MASGDPPHSIPPTQLSQPLSRYLNEAAEDQPFHGIGQVVCVPHPARAARPVTPPHSTKSSTGYIDMANTRGNAEQEVDRRQIKNIAWTAFALGLTLGAANRPGNIKKGLDTMKTFEETFNSTQGGDLEDEERDKENYLKVDEATNAGASDGGLGCERTGSKRRRTGM</sequence>
<dbReference type="EMBL" id="JAHCVI010000002">
    <property type="protein sequence ID" value="KAG7288723.1"/>
    <property type="molecule type" value="Genomic_DNA"/>
</dbReference>
<keyword evidence="3" id="KW-1185">Reference proteome</keyword>
<evidence type="ECO:0000313" key="3">
    <source>
        <dbReference type="Proteomes" id="UP001197093"/>
    </source>
</evidence>
<dbReference type="Proteomes" id="UP001197093">
    <property type="component" value="Unassembled WGS sequence"/>
</dbReference>
<comment type="caution">
    <text evidence="2">The sequence shown here is derived from an EMBL/GenBank/DDBJ whole genome shotgun (WGS) entry which is preliminary data.</text>
</comment>
<dbReference type="AlphaFoldDB" id="A0AAD4I164"/>
<feature type="compositionally biased region" description="Basic and acidic residues" evidence="1">
    <location>
        <begin position="133"/>
        <end position="142"/>
    </location>
</feature>
<organism evidence="2 3">
    <name type="scientific">Staphylotrichum longicolle</name>
    <dbReference type="NCBI Taxonomy" id="669026"/>
    <lineage>
        <taxon>Eukaryota</taxon>
        <taxon>Fungi</taxon>
        <taxon>Dikarya</taxon>
        <taxon>Ascomycota</taxon>
        <taxon>Pezizomycotina</taxon>
        <taxon>Sordariomycetes</taxon>
        <taxon>Sordariomycetidae</taxon>
        <taxon>Sordariales</taxon>
        <taxon>Chaetomiaceae</taxon>
        <taxon>Staphylotrichum</taxon>
    </lineage>
</organism>
<gene>
    <name evidence="2" type="ORF">NEMBOFW57_005079</name>
</gene>
<evidence type="ECO:0000313" key="2">
    <source>
        <dbReference type="EMBL" id="KAG7288723.1"/>
    </source>
</evidence>
<reference evidence="2" key="1">
    <citation type="submission" date="2023-02" db="EMBL/GenBank/DDBJ databases">
        <authorList>
            <person name="Palmer J.M."/>
        </authorList>
    </citation>
    <scope>NUCLEOTIDE SEQUENCE</scope>
    <source>
        <strain evidence="2">FW57</strain>
    </source>
</reference>
<feature type="region of interest" description="Disordered" evidence="1">
    <location>
        <begin position="1"/>
        <end position="28"/>
    </location>
</feature>
<protein>
    <submittedName>
        <fullName evidence="2">Uncharacterized protein</fullName>
    </submittedName>
</protein>
<feature type="region of interest" description="Disordered" evidence="1">
    <location>
        <begin position="120"/>
        <end position="167"/>
    </location>
</feature>
<evidence type="ECO:0000256" key="1">
    <source>
        <dbReference type="SAM" id="MobiDB-lite"/>
    </source>
</evidence>
<accession>A0AAD4I164</accession>
<name>A0AAD4I164_9PEZI</name>
<proteinExistence type="predicted"/>